<organism evidence="1 2">
    <name type="scientific">Penicillium expansum</name>
    <name type="common">Blue mold rot fungus</name>
    <dbReference type="NCBI Taxonomy" id="27334"/>
    <lineage>
        <taxon>Eukaryota</taxon>
        <taxon>Fungi</taxon>
        <taxon>Dikarya</taxon>
        <taxon>Ascomycota</taxon>
        <taxon>Pezizomycotina</taxon>
        <taxon>Eurotiomycetes</taxon>
        <taxon>Eurotiomycetidae</taxon>
        <taxon>Eurotiales</taxon>
        <taxon>Aspergillaceae</taxon>
        <taxon>Penicillium</taxon>
    </lineage>
</organism>
<protein>
    <submittedName>
        <fullName evidence="1">Uncharacterized protein</fullName>
    </submittedName>
</protein>
<comment type="caution">
    <text evidence="1">The sequence shown here is derived from an EMBL/GenBank/DDBJ whole genome shotgun (WGS) entry which is preliminary data.</text>
</comment>
<dbReference type="Proteomes" id="UP000030143">
    <property type="component" value="Unassembled WGS sequence"/>
</dbReference>
<evidence type="ECO:0000313" key="1">
    <source>
        <dbReference type="EMBL" id="KGO54026.1"/>
    </source>
</evidence>
<gene>
    <name evidence="1" type="ORF">PEX2_025640</name>
</gene>
<name>A0A0A2J1K3_PENEN</name>
<dbReference type="GeneID" id="27675258"/>
<dbReference type="RefSeq" id="XP_016596533.1">
    <property type="nucleotide sequence ID" value="XM_016739839.1"/>
</dbReference>
<evidence type="ECO:0000313" key="2">
    <source>
        <dbReference type="Proteomes" id="UP000030143"/>
    </source>
</evidence>
<dbReference type="VEuPathDB" id="FungiDB:PEXP_012810"/>
<dbReference type="EMBL" id="JQFZ01000238">
    <property type="protein sequence ID" value="KGO54026.1"/>
    <property type="molecule type" value="Genomic_DNA"/>
</dbReference>
<sequence length="77" mass="8746">MHHIVLCTPYNAGLRYVAYLGTAAYIGALAPRPMLYCHNNLQIARYVETKNMDNMHIYGASPLFQLSWNVSPSQFAR</sequence>
<reference evidence="1 2" key="1">
    <citation type="journal article" date="2015" name="Mol. Plant Microbe Interact.">
        <title>Genome, transcriptome, and functional analyses of Penicillium expansum provide new insights into secondary metabolism and pathogenicity.</title>
        <authorList>
            <person name="Ballester A.R."/>
            <person name="Marcet-Houben M."/>
            <person name="Levin E."/>
            <person name="Sela N."/>
            <person name="Selma-Lazaro C."/>
            <person name="Carmona L."/>
            <person name="Wisniewski M."/>
            <person name="Droby S."/>
            <person name="Gonzalez-Candelas L."/>
            <person name="Gabaldon T."/>
        </authorList>
    </citation>
    <scope>NUCLEOTIDE SEQUENCE [LARGE SCALE GENOMIC DNA]</scope>
    <source>
        <strain evidence="1 2">MD-8</strain>
    </source>
</reference>
<accession>A0A0A2J1K3</accession>
<dbReference type="AlphaFoldDB" id="A0A0A2J1K3"/>
<proteinExistence type="predicted"/>
<keyword evidence="2" id="KW-1185">Reference proteome</keyword>
<dbReference type="HOGENOM" id="CLU_2638826_0_0_1"/>